<gene>
    <name evidence="13" type="ORF">FA13DRAFT_1751379</name>
</gene>
<dbReference type="Pfam" id="PF01370">
    <property type="entry name" value="Epimerase"/>
    <property type="match status" value="1"/>
</dbReference>
<evidence type="ECO:0000256" key="8">
    <source>
        <dbReference type="ARBA" id="ARBA00037676"/>
    </source>
</evidence>
<evidence type="ECO:0000256" key="11">
    <source>
        <dbReference type="SAM" id="MobiDB-lite"/>
    </source>
</evidence>
<protein>
    <submittedName>
        <fullName evidence="13">UDP-glucose 4-epimerase</fullName>
    </submittedName>
</protein>
<comment type="catalytic activity">
    <reaction evidence="1">
        <text>UDP-alpha-D-glucose = UDP-alpha-D-galactose</text>
        <dbReference type="Rhea" id="RHEA:22168"/>
        <dbReference type="ChEBI" id="CHEBI:58885"/>
        <dbReference type="ChEBI" id="CHEBI:66914"/>
        <dbReference type="EC" id="5.1.3.2"/>
    </reaction>
</comment>
<feature type="region of interest" description="Disordered" evidence="11">
    <location>
        <begin position="195"/>
        <end position="237"/>
    </location>
</feature>
<evidence type="ECO:0000256" key="1">
    <source>
        <dbReference type="ARBA" id="ARBA00000083"/>
    </source>
</evidence>
<comment type="similarity">
    <text evidence="9">In the N-terminal section; belongs to the NAD(P)-dependent epimerase/dehydratase family.</text>
</comment>
<evidence type="ECO:0000256" key="6">
    <source>
        <dbReference type="ARBA" id="ARBA00023144"/>
    </source>
</evidence>
<evidence type="ECO:0000256" key="9">
    <source>
        <dbReference type="ARBA" id="ARBA00037955"/>
    </source>
</evidence>
<feature type="compositionally biased region" description="Polar residues" evidence="11">
    <location>
        <begin position="550"/>
        <end position="559"/>
    </location>
</feature>
<dbReference type="GO" id="GO:0003978">
    <property type="term" value="F:UDP-glucose 4-epimerase activity"/>
    <property type="evidence" value="ECO:0007669"/>
    <property type="project" value="UniProtKB-EC"/>
</dbReference>
<feature type="compositionally biased region" description="Low complexity" evidence="11">
    <location>
        <begin position="560"/>
        <end position="572"/>
    </location>
</feature>
<keyword evidence="6" id="KW-0299">Galactose metabolism</keyword>
<dbReference type="Gene3D" id="3.90.25.10">
    <property type="entry name" value="UDP-galactose 4-epimerase, domain 1"/>
    <property type="match status" value="1"/>
</dbReference>
<keyword evidence="6" id="KW-0119">Carbohydrate metabolism</keyword>
<dbReference type="GO" id="GO:0006012">
    <property type="term" value="P:galactose metabolic process"/>
    <property type="evidence" value="ECO:0007669"/>
    <property type="project" value="UniProtKB-KW"/>
</dbReference>
<feature type="compositionally biased region" description="Basic and acidic residues" evidence="11">
    <location>
        <begin position="195"/>
        <end position="211"/>
    </location>
</feature>
<evidence type="ECO:0000256" key="5">
    <source>
        <dbReference type="ARBA" id="ARBA00023027"/>
    </source>
</evidence>
<evidence type="ECO:0000256" key="7">
    <source>
        <dbReference type="ARBA" id="ARBA00023235"/>
    </source>
</evidence>
<comment type="cofactor">
    <cofactor evidence="2">
        <name>NAD(+)</name>
        <dbReference type="ChEBI" id="CHEBI:57540"/>
    </cofactor>
</comment>
<feature type="compositionally biased region" description="Basic and acidic residues" evidence="11">
    <location>
        <begin position="605"/>
        <end position="614"/>
    </location>
</feature>
<evidence type="ECO:0000256" key="10">
    <source>
        <dbReference type="ARBA" id="ARBA00038238"/>
    </source>
</evidence>
<evidence type="ECO:0000256" key="2">
    <source>
        <dbReference type="ARBA" id="ARBA00001911"/>
    </source>
</evidence>
<evidence type="ECO:0000313" key="14">
    <source>
        <dbReference type="Proteomes" id="UP000298030"/>
    </source>
</evidence>
<feature type="compositionally biased region" description="Basic and acidic residues" evidence="11">
    <location>
        <begin position="227"/>
        <end position="237"/>
    </location>
</feature>
<feature type="region of interest" description="Disordered" evidence="11">
    <location>
        <begin position="297"/>
        <end position="317"/>
    </location>
</feature>
<comment type="pathway">
    <text evidence="4">Carbohydrate metabolism; hexose metabolism.</text>
</comment>
<dbReference type="OrthoDB" id="9402762at2759"/>
<comment type="similarity">
    <text evidence="10">In the C-terminal section; belongs to the aldose epimerase family.</text>
</comment>
<proteinExistence type="inferred from homology"/>
<accession>A0A4Y7TYX2</accession>
<feature type="domain" description="NAD-dependent epimerase/dehydratase" evidence="12">
    <location>
        <begin position="690"/>
        <end position="942"/>
    </location>
</feature>
<dbReference type="Proteomes" id="UP000298030">
    <property type="component" value="Unassembled WGS sequence"/>
</dbReference>
<dbReference type="AlphaFoldDB" id="A0A4Y7TYX2"/>
<dbReference type="InterPro" id="IPR001509">
    <property type="entry name" value="Epimerase_deHydtase"/>
</dbReference>
<evidence type="ECO:0000313" key="13">
    <source>
        <dbReference type="EMBL" id="TEB38779.1"/>
    </source>
</evidence>
<reference evidence="13 14" key="1">
    <citation type="journal article" date="2019" name="Nat. Ecol. Evol.">
        <title>Megaphylogeny resolves global patterns of mushroom evolution.</title>
        <authorList>
            <person name="Varga T."/>
            <person name="Krizsan K."/>
            <person name="Foldi C."/>
            <person name="Dima B."/>
            <person name="Sanchez-Garcia M."/>
            <person name="Sanchez-Ramirez S."/>
            <person name="Szollosi G.J."/>
            <person name="Szarkandi J.G."/>
            <person name="Papp V."/>
            <person name="Albert L."/>
            <person name="Andreopoulos W."/>
            <person name="Angelini C."/>
            <person name="Antonin V."/>
            <person name="Barry K.W."/>
            <person name="Bougher N.L."/>
            <person name="Buchanan P."/>
            <person name="Buyck B."/>
            <person name="Bense V."/>
            <person name="Catcheside P."/>
            <person name="Chovatia M."/>
            <person name="Cooper J."/>
            <person name="Damon W."/>
            <person name="Desjardin D."/>
            <person name="Finy P."/>
            <person name="Geml J."/>
            <person name="Haridas S."/>
            <person name="Hughes K."/>
            <person name="Justo A."/>
            <person name="Karasinski D."/>
            <person name="Kautmanova I."/>
            <person name="Kiss B."/>
            <person name="Kocsube S."/>
            <person name="Kotiranta H."/>
            <person name="LaButti K.M."/>
            <person name="Lechner B.E."/>
            <person name="Liimatainen K."/>
            <person name="Lipzen A."/>
            <person name="Lukacs Z."/>
            <person name="Mihaltcheva S."/>
            <person name="Morgado L.N."/>
            <person name="Niskanen T."/>
            <person name="Noordeloos M.E."/>
            <person name="Ohm R.A."/>
            <person name="Ortiz-Santana B."/>
            <person name="Ovrebo C."/>
            <person name="Racz N."/>
            <person name="Riley R."/>
            <person name="Savchenko A."/>
            <person name="Shiryaev A."/>
            <person name="Soop K."/>
            <person name="Spirin V."/>
            <person name="Szebenyi C."/>
            <person name="Tomsovsky M."/>
            <person name="Tulloss R.E."/>
            <person name="Uehling J."/>
            <person name="Grigoriev I.V."/>
            <person name="Vagvolgyi C."/>
            <person name="Papp T."/>
            <person name="Martin F.M."/>
            <person name="Miettinen O."/>
            <person name="Hibbett D.S."/>
            <person name="Nagy L.G."/>
        </authorList>
    </citation>
    <scope>NUCLEOTIDE SEQUENCE [LARGE SCALE GENOMIC DNA]</scope>
    <source>
        <strain evidence="13 14">FP101781</strain>
    </source>
</reference>
<dbReference type="STRING" id="71717.A0A4Y7TYX2"/>
<dbReference type="EMBL" id="QPFP01000002">
    <property type="protein sequence ID" value="TEB38779.1"/>
    <property type="molecule type" value="Genomic_DNA"/>
</dbReference>
<evidence type="ECO:0000256" key="3">
    <source>
        <dbReference type="ARBA" id="ARBA00004947"/>
    </source>
</evidence>
<dbReference type="PANTHER" id="PTHR43725">
    <property type="entry name" value="UDP-GLUCOSE 4-EPIMERASE"/>
    <property type="match status" value="1"/>
</dbReference>
<comment type="function">
    <text evidence="8">Mutarotase converts alpha-aldose to the beta-anomer. It is active on D-glucose, L-arabinose, D-xylose, D-galactose, maltose and lactose.</text>
</comment>
<keyword evidence="7" id="KW-0413">Isomerase</keyword>
<organism evidence="13 14">
    <name type="scientific">Coprinellus micaceus</name>
    <name type="common">Glistening ink-cap mushroom</name>
    <name type="synonym">Coprinus micaceus</name>
    <dbReference type="NCBI Taxonomy" id="71717"/>
    <lineage>
        <taxon>Eukaryota</taxon>
        <taxon>Fungi</taxon>
        <taxon>Dikarya</taxon>
        <taxon>Basidiomycota</taxon>
        <taxon>Agaricomycotina</taxon>
        <taxon>Agaricomycetes</taxon>
        <taxon>Agaricomycetidae</taxon>
        <taxon>Agaricales</taxon>
        <taxon>Agaricineae</taxon>
        <taxon>Psathyrellaceae</taxon>
        <taxon>Coprinellus</taxon>
    </lineage>
</organism>
<evidence type="ECO:0000256" key="4">
    <source>
        <dbReference type="ARBA" id="ARBA00005028"/>
    </source>
</evidence>
<comment type="caution">
    <text evidence="13">The sequence shown here is derived from an EMBL/GenBank/DDBJ whole genome shotgun (WGS) entry which is preliminary data.</text>
</comment>
<dbReference type="InterPro" id="IPR005886">
    <property type="entry name" value="UDP_G4E"/>
</dbReference>
<dbReference type="Gene3D" id="3.40.50.720">
    <property type="entry name" value="NAD(P)-binding Rossmann-like Domain"/>
    <property type="match status" value="1"/>
</dbReference>
<comment type="pathway">
    <text evidence="3">Carbohydrate metabolism; galactose metabolism.</text>
</comment>
<sequence>MFSLRPFLAKLLETLPPAPADQEELKELVSRTLTEARPHASTENWKSQWEYLLKDEIFRLVVKEGKALRENSDAYYEELRDKLDLVVLFTEQDACEQTFPFIVLQDLLESQTIDSCSQIFSWIEDRAARLMEGLVPQKGKALILLRTLNDLLRRLSKMGSTTIFCGRILTFLSAVFPSWGEYGPAWEGVSFELPTEKEQEHAEKEDVDMRAGYESGPDDQIMVDVSSKSERTEDPEEKKKADFYNTFWSLQLYFSKPTTFATPGTLEEFKEGVAKVMPVIKEATAKERAMMGSRNLAGTAASLKRKRDPEPETENGETNLSEYFFAKFLTSPDLLDLEIADTHFRRQFLLQLLILLNHLLTFTKEAKETWSTSRNRSLQMDFTLEPADAQWAVEELKQTTPNGRQFTDTVSTILDREKNWIKWKNEMCAPFDKEPWTQEVNGERVGLWEATKAARADMLKPPGPWIHPLGSKPLSDVWDKGYTDLSNLSEHPFRPGDVRYFVNLMKQTDFKINRRKKQLEEELARWQKEQGEAMESQETDLTKGDADGQTAPSTPVTVTKSLSASGSLSLHPSLPPKPGSPVKAPESAKPSLLGALSAEEDEAVEDKPKPKSPNEDEELGELYEQKKRIGWLALRPARETHLQHFGKIGTGDLALLQQEIEGEKKREAERLLKEESTAMSEEPSCSHVIYVLQKTRQYKVISIDNNHNSRSEALDRVSQLSRSELPPNPTQRELESIGVDAHKCDLSRPEEVRAVFEQYGKGGIWGVIHIAALKAVGESTEIPLDYYLNNVSATIRLLRTMNEFDCHRMVYSSSATVYGTPPVIPIPENTRLEAHSPYGRTKIMGETVIQDLCHSDSRWRALSLRYFNPAGAHPSGVIGEDPLGRPGNLLPLLAHMAVGRVPPSTLKVFGNDYPTIDGTCVRDYLHILDLAEGHVLALNALDPESKVFDGLSEGFFKGYNLGRGTGISVLQIIEAMRKATGFDYKYEIIGRRRGDVPDLTADPALAEKELGFKAKADLETMCRDLWNWQTRNPYGFVEEQPNSQQEEPAKQ</sequence>
<keyword evidence="5" id="KW-0520">NAD</keyword>
<dbReference type="InterPro" id="IPR036291">
    <property type="entry name" value="NAD(P)-bd_dom_sf"/>
</dbReference>
<feature type="region of interest" description="Disordered" evidence="11">
    <location>
        <begin position="527"/>
        <end position="620"/>
    </location>
</feature>
<dbReference type="InterPro" id="IPR021861">
    <property type="entry name" value="THO_THOC1"/>
</dbReference>
<dbReference type="CDD" id="cd05247">
    <property type="entry name" value="UDP_G4E_1_SDR_e"/>
    <property type="match status" value="1"/>
</dbReference>
<dbReference type="NCBIfam" id="TIGR01179">
    <property type="entry name" value="galE"/>
    <property type="match status" value="1"/>
</dbReference>
<dbReference type="Pfam" id="PF11957">
    <property type="entry name" value="efThoc1"/>
    <property type="match status" value="1"/>
</dbReference>
<dbReference type="GO" id="GO:0005829">
    <property type="term" value="C:cytosol"/>
    <property type="evidence" value="ECO:0007669"/>
    <property type="project" value="TreeGrafter"/>
</dbReference>
<dbReference type="SUPFAM" id="SSF51735">
    <property type="entry name" value="NAD(P)-binding Rossmann-fold domains"/>
    <property type="match status" value="1"/>
</dbReference>
<keyword evidence="14" id="KW-1185">Reference proteome</keyword>
<name>A0A4Y7TYX2_COPMI</name>
<dbReference type="PANTHER" id="PTHR43725:SF47">
    <property type="entry name" value="UDP-GLUCOSE 4-EPIMERASE"/>
    <property type="match status" value="1"/>
</dbReference>
<evidence type="ECO:0000259" key="12">
    <source>
        <dbReference type="Pfam" id="PF01370"/>
    </source>
</evidence>